<keyword evidence="2" id="KW-1185">Reference proteome</keyword>
<accession>K7ZD84</accession>
<name>K7ZD84_9PROT</name>
<dbReference type="AlphaFoldDB" id="K7ZD84"/>
<protein>
    <submittedName>
        <fullName evidence="1">Uncharacterized protein</fullName>
    </submittedName>
</protein>
<reference evidence="1 2" key="1">
    <citation type="journal article" date="2012" name="Proc. Natl. Acad. Sci. U.S.A.">
        <title>Genome streamlining and chemical defense in a coral reef symbiosis.</title>
        <authorList>
            <person name="Kwan J.C."/>
            <person name="Donia M.S."/>
            <person name="Han A.W."/>
            <person name="Hirose E."/>
            <person name="Haygood M.G."/>
            <person name="Schmidt E.W."/>
        </authorList>
    </citation>
    <scope>NUCLEOTIDE SEQUENCE [LARGE SCALE GENOMIC DNA]</scope>
    <source>
        <strain evidence="1 2">L2</strain>
    </source>
</reference>
<gene>
    <name evidence="1" type="ORF">A1OE_1113</name>
</gene>
<evidence type="ECO:0000313" key="2">
    <source>
        <dbReference type="Proteomes" id="UP000010077"/>
    </source>
</evidence>
<dbReference type="HOGENOM" id="CLU_3197412_0_0_5"/>
<dbReference type="EMBL" id="CP003539">
    <property type="protein sequence ID" value="AFX99291.1"/>
    <property type="molecule type" value="Genomic_DNA"/>
</dbReference>
<evidence type="ECO:0000313" key="1">
    <source>
        <dbReference type="EMBL" id="AFX99291.1"/>
    </source>
</evidence>
<dbReference type="Proteomes" id="UP000010077">
    <property type="component" value="Chromosome"/>
</dbReference>
<organism evidence="1 2">
    <name type="scientific">Candidatus Endolissoclinum faulkneri L2</name>
    <dbReference type="NCBI Taxonomy" id="1193729"/>
    <lineage>
        <taxon>Bacteria</taxon>
        <taxon>Pseudomonadati</taxon>
        <taxon>Pseudomonadota</taxon>
        <taxon>Alphaproteobacteria</taxon>
        <taxon>Rhodospirillales</taxon>
        <taxon>Rhodospirillaceae</taxon>
        <taxon>Candidatus Endolissoclinum</taxon>
    </lineage>
</organism>
<proteinExistence type="predicted"/>
<sequence>MSNCLQFCCVKQNNTTKLKLSTFNLHTRTNKLHRHFCLKIIKYRS</sequence>
<dbReference type="KEGG" id="thal:A1OE_1113"/>